<organism evidence="1 2">
    <name type="scientific">Pseudomonas fragariae</name>
    <name type="common">ex Marin et al. 2024</name>
    <dbReference type="NCBI Taxonomy" id="3080056"/>
    <lineage>
        <taxon>Bacteria</taxon>
        <taxon>Pseudomonadati</taxon>
        <taxon>Pseudomonadota</taxon>
        <taxon>Gammaproteobacteria</taxon>
        <taxon>Pseudomonadales</taxon>
        <taxon>Pseudomonadaceae</taxon>
        <taxon>Pseudomonas</taxon>
    </lineage>
</organism>
<evidence type="ECO:0000313" key="2">
    <source>
        <dbReference type="Proteomes" id="UP001274111"/>
    </source>
</evidence>
<reference evidence="1 2" key="1">
    <citation type="submission" date="2023-11" db="EMBL/GenBank/DDBJ databases">
        <title>Pseudomonas fragariae, a Novel Bacterial Species Causing Leaf Spots on Strawberry (Fragaria x ananassa).</title>
        <authorList>
            <person name="Marin M.V."/>
            <person name="Carvalho R."/>
            <person name="Paret M.L."/>
            <person name="Jones J.B."/>
            <person name="Peres N.A."/>
        </authorList>
    </citation>
    <scope>NUCLEOTIDE SEQUENCE [LARGE SCALE GENOMIC DNA]</scope>
    <source>
        <strain evidence="1 2">19</strain>
    </source>
</reference>
<proteinExistence type="predicted"/>
<feature type="non-terminal residue" evidence="1">
    <location>
        <position position="1"/>
    </location>
</feature>
<name>A0ABU5BBT1_9PSED</name>
<comment type="caution">
    <text evidence="1">The sequence shown here is derived from an EMBL/GenBank/DDBJ whole genome shotgun (WGS) entry which is preliminary data.</text>
</comment>
<protein>
    <submittedName>
        <fullName evidence="1">Uncharacterized protein</fullName>
    </submittedName>
</protein>
<keyword evidence="2" id="KW-1185">Reference proteome</keyword>
<evidence type="ECO:0000313" key="1">
    <source>
        <dbReference type="EMBL" id="MDX9589038.1"/>
    </source>
</evidence>
<dbReference type="EMBL" id="JAXCEY010000043">
    <property type="protein sequence ID" value="MDX9589038.1"/>
    <property type="molecule type" value="Genomic_DNA"/>
</dbReference>
<dbReference type="RefSeq" id="WP_320285312.1">
    <property type="nucleotide sequence ID" value="NZ_JAXCEY010000043.1"/>
</dbReference>
<dbReference type="Proteomes" id="UP001274111">
    <property type="component" value="Unassembled WGS sequence"/>
</dbReference>
<sequence>CGVFIFYYAGGIFLFRFCKLDVKNYRLKIELGAARGGPHAFLDALRPILKAHSATGIDFAARLS</sequence>
<gene>
    <name evidence="1" type="ORF">SLT84_25560</name>
</gene>
<accession>A0ABU5BBT1</accession>